<dbReference type="SUPFAM" id="SSF53613">
    <property type="entry name" value="Ribokinase-like"/>
    <property type="match status" value="1"/>
</dbReference>
<dbReference type="GO" id="GO:0016301">
    <property type="term" value="F:kinase activity"/>
    <property type="evidence" value="ECO:0007669"/>
    <property type="project" value="UniProtKB-KW"/>
</dbReference>
<comment type="caution">
    <text evidence="5">The sequence shown here is derived from an EMBL/GenBank/DDBJ whole genome shotgun (WGS) entry which is preliminary data.</text>
</comment>
<evidence type="ECO:0000259" key="4">
    <source>
        <dbReference type="Pfam" id="PF00294"/>
    </source>
</evidence>
<evidence type="ECO:0000256" key="3">
    <source>
        <dbReference type="ARBA" id="ARBA00022777"/>
    </source>
</evidence>
<dbReference type="EMBL" id="BMAC01001106">
    <property type="protein sequence ID" value="GFQ05668.1"/>
    <property type="molecule type" value="Genomic_DNA"/>
</dbReference>
<protein>
    <recommendedName>
        <fullName evidence="4">Carbohydrate kinase PfkB domain-containing protein</fullName>
    </recommendedName>
</protein>
<feature type="non-terminal residue" evidence="5">
    <location>
        <position position="1"/>
    </location>
</feature>
<proteinExistence type="inferred from homology"/>
<dbReference type="InterPro" id="IPR052700">
    <property type="entry name" value="Carb_kinase_PfkB-like"/>
</dbReference>
<evidence type="ECO:0000313" key="5">
    <source>
        <dbReference type="EMBL" id="GFQ05668.1"/>
    </source>
</evidence>
<dbReference type="InterPro" id="IPR011611">
    <property type="entry name" value="PfkB_dom"/>
</dbReference>
<name>A0A830CYW1_9LAMI</name>
<dbReference type="Proteomes" id="UP000653305">
    <property type="component" value="Unassembled WGS sequence"/>
</dbReference>
<dbReference type="Pfam" id="PF00294">
    <property type="entry name" value="PfkB"/>
    <property type="match status" value="1"/>
</dbReference>
<comment type="similarity">
    <text evidence="1">Belongs to the carbohydrate kinase PfkB family.</text>
</comment>
<dbReference type="PANTHER" id="PTHR43320">
    <property type="entry name" value="SUGAR KINASE"/>
    <property type="match status" value="1"/>
</dbReference>
<keyword evidence="6" id="KW-1185">Reference proteome</keyword>
<feature type="domain" description="Carbohydrate kinase PfkB" evidence="4">
    <location>
        <begin position="59"/>
        <end position="228"/>
    </location>
</feature>
<gene>
    <name evidence="5" type="ORF">PHJA_002710900</name>
</gene>
<reference evidence="5" key="1">
    <citation type="submission" date="2020-07" db="EMBL/GenBank/DDBJ databases">
        <title>Ethylene signaling mediates host invasion by parasitic plants.</title>
        <authorList>
            <person name="Yoshida S."/>
        </authorList>
    </citation>
    <scope>NUCLEOTIDE SEQUENCE</scope>
    <source>
        <strain evidence="5">Okayama</strain>
    </source>
</reference>
<evidence type="ECO:0000256" key="1">
    <source>
        <dbReference type="ARBA" id="ARBA00010688"/>
    </source>
</evidence>
<evidence type="ECO:0000256" key="2">
    <source>
        <dbReference type="ARBA" id="ARBA00022679"/>
    </source>
</evidence>
<keyword evidence="2" id="KW-0808">Transferase</keyword>
<evidence type="ECO:0000313" key="6">
    <source>
        <dbReference type="Proteomes" id="UP000653305"/>
    </source>
</evidence>
<dbReference type="AlphaFoldDB" id="A0A830CYW1"/>
<accession>A0A830CYW1</accession>
<dbReference type="InterPro" id="IPR029056">
    <property type="entry name" value="Ribokinase-like"/>
</dbReference>
<dbReference type="Gene3D" id="3.40.1190.20">
    <property type="match status" value="1"/>
</dbReference>
<keyword evidence="3" id="KW-0418">Kinase</keyword>
<dbReference type="PANTHER" id="PTHR43320:SF1">
    <property type="entry name" value="OS01G0105900 PROTEIN"/>
    <property type="match status" value="1"/>
</dbReference>
<organism evidence="5 6">
    <name type="scientific">Phtheirospermum japonicum</name>
    <dbReference type="NCBI Taxonomy" id="374723"/>
    <lineage>
        <taxon>Eukaryota</taxon>
        <taxon>Viridiplantae</taxon>
        <taxon>Streptophyta</taxon>
        <taxon>Embryophyta</taxon>
        <taxon>Tracheophyta</taxon>
        <taxon>Spermatophyta</taxon>
        <taxon>Magnoliopsida</taxon>
        <taxon>eudicotyledons</taxon>
        <taxon>Gunneridae</taxon>
        <taxon>Pentapetalae</taxon>
        <taxon>asterids</taxon>
        <taxon>lamiids</taxon>
        <taxon>Lamiales</taxon>
        <taxon>Orobanchaceae</taxon>
        <taxon>Orobanchaceae incertae sedis</taxon>
        <taxon>Phtheirospermum</taxon>
    </lineage>
</organism>
<dbReference type="OrthoDB" id="415590at2759"/>
<sequence length="239" mass="25959">RAGDSEAAAVSSGGPRGKIRFIHPLPNPRGARWLLPYCHRRAQFNLNKIHTHNDVSPENASPLKTIAGGSVDNTIRGLAGGFGISCGIIGSCGDNDQGSLFIDNMGSYKVDLSRRRLKDGPTAQCVCLVDELGNRTMRPCLSSAVKVQANDLATAYLRGSKWLVLRYAIFNIEVIQAALKIAKQDGLYVSLDLASFEMVRKFRLPLLQLLESFSVDFANENEATVLLTGDDKADPELAL</sequence>